<dbReference type="InterPro" id="IPR009086">
    <property type="entry name" value="Bacteriocin_AS48"/>
</dbReference>
<gene>
    <name evidence="2" type="primary">cclA</name>
    <name evidence="2" type="ORF">BkAM31D_22410</name>
</gene>
<keyword evidence="1" id="KW-1133">Transmembrane helix</keyword>
<proteinExistence type="predicted"/>
<keyword evidence="1" id="KW-0472">Membrane</keyword>
<organism evidence="2 3">
    <name type="scientific">Halalkalibacter krulwichiae</name>
    <dbReference type="NCBI Taxonomy" id="199441"/>
    <lineage>
        <taxon>Bacteria</taxon>
        <taxon>Bacillati</taxon>
        <taxon>Bacillota</taxon>
        <taxon>Bacilli</taxon>
        <taxon>Bacillales</taxon>
        <taxon>Bacillaceae</taxon>
        <taxon>Halalkalibacter</taxon>
    </lineage>
</organism>
<protein>
    <submittedName>
        <fullName evidence="2">Carnocyclin-A</fullName>
    </submittedName>
</protein>
<name>A0A1X9MIA7_9BACI</name>
<dbReference type="STRING" id="199441.BkAM31D_22410"/>
<dbReference type="RefSeq" id="WP_066157315.1">
    <property type="nucleotide sequence ID" value="NZ_CP020814.1"/>
</dbReference>
<keyword evidence="1" id="KW-0812">Transmembrane</keyword>
<sequence>METLFVLDALVALGIPKTAAEVAASMVDAGMAIGSIVTMLSGLGVGLAALRMALRAEGKKAIVA</sequence>
<evidence type="ECO:0000313" key="3">
    <source>
        <dbReference type="Proteomes" id="UP000193006"/>
    </source>
</evidence>
<dbReference type="AlphaFoldDB" id="A0A1X9MIA7"/>
<evidence type="ECO:0000313" key="2">
    <source>
        <dbReference type="EMBL" id="ARK32390.1"/>
    </source>
</evidence>
<keyword evidence="3" id="KW-1185">Reference proteome</keyword>
<dbReference type="Proteomes" id="UP000193006">
    <property type="component" value="Chromosome"/>
</dbReference>
<reference evidence="2 3" key="1">
    <citation type="submission" date="2017-04" db="EMBL/GenBank/DDBJ databases">
        <title>Bacillus krulwichiae AM31D Genome sequencing and assembly.</title>
        <authorList>
            <person name="Krulwich T.A."/>
            <person name="Anastor L."/>
            <person name="Ehrlich R."/>
            <person name="Ehrlich G.D."/>
            <person name="Janto B."/>
        </authorList>
    </citation>
    <scope>NUCLEOTIDE SEQUENCE [LARGE SCALE GENOMIC DNA]</scope>
    <source>
        <strain evidence="2 3">AM31D</strain>
    </source>
</reference>
<evidence type="ECO:0000256" key="1">
    <source>
        <dbReference type="SAM" id="Phobius"/>
    </source>
</evidence>
<feature type="transmembrane region" description="Helical" evidence="1">
    <location>
        <begin position="30"/>
        <end position="50"/>
    </location>
</feature>
<dbReference type="Gene3D" id="1.20.225.10">
    <property type="entry name" value="Bacteriocin AS-48"/>
    <property type="match status" value="1"/>
</dbReference>
<accession>A0A1X9MIA7</accession>
<dbReference type="CDD" id="cd22563">
    <property type="entry name" value="CclA"/>
    <property type="match status" value="1"/>
</dbReference>
<dbReference type="EMBL" id="CP020814">
    <property type="protein sequence ID" value="ARK32390.1"/>
    <property type="molecule type" value="Genomic_DNA"/>
</dbReference>
<dbReference type="KEGG" id="bkw:BkAM31D_22410"/>